<accession>A0A371GHH4</accession>
<sequence length="118" mass="13885">MSSRHCCTTIVLPRRSSWKADSLENADFPPLVRDRVNPTLSHLSKPESYRQSGFEPLHVFDPEIERTLYRLRNVRHTITPDNNSSNFIWNSESSNFTIDESISFSTKRQDQWRTMKEL</sequence>
<organism evidence="1 2">
    <name type="scientific">Mucuna pruriens</name>
    <name type="common">Velvet bean</name>
    <name type="synonym">Dolichos pruriens</name>
    <dbReference type="NCBI Taxonomy" id="157652"/>
    <lineage>
        <taxon>Eukaryota</taxon>
        <taxon>Viridiplantae</taxon>
        <taxon>Streptophyta</taxon>
        <taxon>Embryophyta</taxon>
        <taxon>Tracheophyta</taxon>
        <taxon>Spermatophyta</taxon>
        <taxon>Magnoliopsida</taxon>
        <taxon>eudicotyledons</taxon>
        <taxon>Gunneridae</taxon>
        <taxon>Pentapetalae</taxon>
        <taxon>rosids</taxon>
        <taxon>fabids</taxon>
        <taxon>Fabales</taxon>
        <taxon>Fabaceae</taxon>
        <taxon>Papilionoideae</taxon>
        <taxon>50 kb inversion clade</taxon>
        <taxon>NPAAA clade</taxon>
        <taxon>indigoferoid/millettioid clade</taxon>
        <taxon>Phaseoleae</taxon>
        <taxon>Mucuna</taxon>
    </lineage>
</organism>
<reference evidence="1" key="1">
    <citation type="submission" date="2018-05" db="EMBL/GenBank/DDBJ databases">
        <title>Draft genome of Mucuna pruriens seed.</title>
        <authorList>
            <person name="Nnadi N.E."/>
            <person name="Vos R."/>
            <person name="Hasami M.H."/>
            <person name="Devisetty U.K."/>
            <person name="Aguiy J.C."/>
        </authorList>
    </citation>
    <scope>NUCLEOTIDE SEQUENCE [LARGE SCALE GENOMIC DNA]</scope>
    <source>
        <strain evidence="1">JCA_2017</strain>
    </source>
</reference>
<feature type="non-terminal residue" evidence="1">
    <location>
        <position position="1"/>
    </location>
</feature>
<dbReference type="EMBL" id="QJKJ01005523">
    <property type="protein sequence ID" value="RDX89966.1"/>
    <property type="molecule type" value="Genomic_DNA"/>
</dbReference>
<name>A0A371GHH4_MUCPR</name>
<gene>
    <name evidence="1" type="ORF">CR513_28219</name>
</gene>
<comment type="caution">
    <text evidence="1">The sequence shown here is derived from an EMBL/GenBank/DDBJ whole genome shotgun (WGS) entry which is preliminary data.</text>
</comment>
<keyword evidence="2" id="KW-1185">Reference proteome</keyword>
<evidence type="ECO:0000313" key="2">
    <source>
        <dbReference type="Proteomes" id="UP000257109"/>
    </source>
</evidence>
<proteinExistence type="predicted"/>
<protein>
    <submittedName>
        <fullName evidence="1">Uncharacterized protein</fullName>
    </submittedName>
</protein>
<evidence type="ECO:0000313" key="1">
    <source>
        <dbReference type="EMBL" id="RDX89966.1"/>
    </source>
</evidence>
<dbReference type="AlphaFoldDB" id="A0A371GHH4"/>
<dbReference type="Proteomes" id="UP000257109">
    <property type="component" value="Unassembled WGS sequence"/>
</dbReference>